<dbReference type="EMBL" id="JALJOV010000816">
    <property type="protein sequence ID" value="KAK9861088.1"/>
    <property type="molecule type" value="Genomic_DNA"/>
</dbReference>
<evidence type="ECO:0000256" key="1">
    <source>
        <dbReference type="ARBA" id="ARBA00000885"/>
    </source>
</evidence>
<feature type="region of interest" description="Disordered" evidence="4">
    <location>
        <begin position="612"/>
        <end position="632"/>
    </location>
</feature>
<dbReference type="GO" id="GO:0061630">
    <property type="term" value="F:ubiquitin protein ligase activity"/>
    <property type="evidence" value="ECO:0007669"/>
    <property type="project" value="UniProtKB-EC"/>
</dbReference>
<keyword evidence="3" id="KW-0808">Transferase</keyword>
<evidence type="ECO:0000256" key="3">
    <source>
        <dbReference type="ARBA" id="ARBA00022679"/>
    </source>
</evidence>
<feature type="compositionally biased region" description="Polar residues" evidence="4">
    <location>
        <begin position="1"/>
        <end position="10"/>
    </location>
</feature>
<dbReference type="GO" id="GO:0006511">
    <property type="term" value="P:ubiquitin-dependent protein catabolic process"/>
    <property type="evidence" value="ECO:0007669"/>
    <property type="project" value="TreeGrafter"/>
</dbReference>
<evidence type="ECO:0000313" key="5">
    <source>
        <dbReference type="EMBL" id="KAK9861088.1"/>
    </source>
</evidence>
<feature type="compositionally biased region" description="Basic and acidic residues" evidence="4">
    <location>
        <begin position="246"/>
        <end position="257"/>
    </location>
</feature>
<feature type="region of interest" description="Disordered" evidence="4">
    <location>
        <begin position="242"/>
        <end position="328"/>
    </location>
</feature>
<feature type="compositionally biased region" description="Basic and acidic residues" evidence="4">
    <location>
        <begin position="11"/>
        <end position="34"/>
    </location>
</feature>
<proteinExistence type="predicted"/>
<reference evidence="5 6" key="1">
    <citation type="journal article" date="2024" name="Nat. Commun.">
        <title>Phylogenomics reveals the evolutionary origins of lichenization in chlorophyte algae.</title>
        <authorList>
            <person name="Puginier C."/>
            <person name="Libourel C."/>
            <person name="Otte J."/>
            <person name="Skaloud P."/>
            <person name="Haon M."/>
            <person name="Grisel S."/>
            <person name="Petersen M."/>
            <person name="Berrin J.G."/>
            <person name="Delaux P.M."/>
            <person name="Dal Grande F."/>
            <person name="Keller J."/>
        </authorList>
    </citation>
    <scope>NUCLEOTIDE SEQUENCE [LARGE SCALE GENOMIC DNA]</scope>
    <source>
        <strain evidence="5 6">SAG 2523</strain>
    </source>
</reference>
<comment type="caution">
    <text evidence="5">The sequence shown here is derived from an EMBL/GenBank/DDBJ whole genome shotgun (WGS) entry which is preliminary data.</text>
</comment>
<name>A0AAW1SXH2_9CHLO</name>
<feature type="compositionally biased region" description="Low complexity" evidence="4">
    <location>
        <begin position="277"/>
        <end position="290"/>
    </location>
</feature>
<protein>
    <recommendedName>
        <fullName evidence="2">HECT-type E3 ubiquitin transferase</fullName>
        <ecNumber evidence="2">2.3.2.26</ecNumber>
    </recommendedName>
</protein>
<evidence type="ECO:0000256" key="4">
    <source>
        <dbReference type="SAM" id="MobiDB-lite"/>
    </source>
</evidence>
<evidence type="ECO:0000313" key="6">
    <source>
        <dbReference type="Proteomes" id="UP001485043"/>
    </source>
</evidence>
<evidence type="ECO:0000256" key="2">
    <source>
        <dbReference type="ARBA" id="ARBA00012485"/>
    </source>
</evidence>
<keyword evidence="6" id="KW-1185">Reference proteome</keyword>
<feature type="region of interest" description="Disordered" evidence="4">
    <location>
        <begin position="1"/>
        <end position="34"/>
    </location>
</feature>
<accession>A0AAW1SXH2</accession>
<dbReference type="InterPro" id="IPR044611">
    <property type="entry name" value="E3A/B/C-like"/>
</dbReference>
<organism evidence="5 6">
    <name type="scientific">Apatococcus fuscideae</name>
    <dbReference type="NCBI Taxonomy" id="2026836"/>
    <lineage>
        <taxon>Eukaryota</taxon>
        <taxon>Viridiplantae</taxon>
        <taxon>Chlorophyta</taxon>
        <taxon>core chlorophytes</taxon>
        <taxon>Trebouxiophyceae</taxon>
        <taxon>Chlorellales</taxon>
        <taxon>Chlorellaceae</taxon>
        <taxon>Apatococcus</taxon>
    </lineage>
</organism>
<dbReference type="AlphaFoldDB" id="A0AAW1SXH2"/>
<feature type="compositionally biased region" description="Low complexity" evidence="4">
    <location>
        <begin position="258"/>
        <end position="270"/>
    </location>
</feature>
<sequence length="632" mass="67570">MPFFSGQSSGRRVDLRGKSRAEETREQVLERTRREREARRVDRLQQDSAKKIQASWRGRKAVGVHRAAVRAAWLLRFGEGGCRAGLSDLDDDTFLRNLLFWQHGDTASGQALAKACQLLLQQHHPPGGADPQSHQDLKLHRCKQLLAACLRTLTACRNMPEWSRQLRSAAASAAAVIVSLDPLSQPVPILAAALMHFTGADALPASNDASFQQPSRVMATQLMLHLARSGLLQHLSRLTAGSRASADSKEHPLHHVEQPSSQQAQAGSAAMDVDPESASGSISAAHAGASTMGSEDTGSKAGSGGKRRKSDSGAGNLHAETGPASLGQRDLRTRLVHGLLTAYLDASGRQNAEQRQACVYEMLHILCQPFLWRREPACQGLQAAMCTLAVQALAGVTHAELAGLLPTGHVWGRAGAAICLLSNLLEAGGPTLMCFPSAMGSGSPDKFGAKQLSPIGHLIDPTGNLEIQQTVIVENVLVSPHHPAVTELAWDADRPEHQAVQEFYSAADRALPATLKPLVMALLPFTIAFDPAHAERPQHLDSGQGPMSPPDVWALCQFILALVQVPGLRQKTLITLAVSADFVPRLWASFLKETPPIKILGGELGSRLDASPTAAERGLHNPHGHVGPAGDV</sequence>
<dbReference type="PANTHER" id="PTHR45700:SF2">
    <property type="entry name" value="UBIQUITIN-PROTEIN LIGASE E3C"/>
    <property type="match status" value="1"/>
</dbReference>
<dbReference type="GO" id="GO:0000209">
    <property type="term" value="P:protein polyubiquitination"/>
    <property type="evidence" value="ECO:0007669"/>
    <property type="project" value="InterPro"/>
</dbReference>
<gene>
    <name evidence="5" type="ORF">WJX84_004362</name>
</gene>
<dbReference type="PANTHER" id="PTHR45700">
    <property type="entry name" value="UBIQUITIN-PROTEIN LIGASE E3C"/>
    <property type="match status" value="1"/>
</dbReference>
<dbReference type="Proteomes" id="UP001485043">
    <property type="component" value="Unassembled WGS sequence"/>
</dbReference>
<comment type="catalytic activity">
    <reaction evidence="1">
        <text>S-ubiquitinyl-[E2 ubiquitin-conjugating enzyme]-L-cysteine + [acceptor protein]-L-lysine = [E2 ubiquitin-conjugating enzyme]-L-cysteine + N(6)-ubiquitinyl-[acceptor protein]-L-lysine.</text>
        <dbReference type="EC" id="2.3.2.26"/>
    </reaction>
</comment>
<dbReference type="EC" id="2.3.2.26" evidence="2"/>